<feature type="region of interest" description="Disordered" evidence="2">
    <location>
        <begin position="173"/>
        <end position="196"/>
    </location>
</feature>
<evidence type="ECO:0000256" key="1">
    <source>
        <dbReference type="SAM" id="Coils"/>
    </source>
</evidence>
<evidence type="ECO:0000313" key="5">
    <source>
        <dbReference type="Proteomes" id="UP001604277"/>
    </source>
</evidence>
<organism evidence="4 5">
    <name type="scientific">Forsythia ovata</name>
    <dbReference type="NCBI Taxonomy" id="205694"/>
    <lineage>
        <taxon>Eukaryota</taxon>
        <taxon>Viridiplantae</taxon>
        <taxon>Streptophyta</taxon>
        <taxon>Embryophyta</taxon>
        <taxon>Tracheophyta</taxon>
        <taxon>Spermatophyta</taxon>
        <taxon>Magnoliopsida</taxon>
        <taxon>eudicotyledons</taxon>
        <taxon>Gunneridae</taxon>
        <taxon>Pentapetalae</taxon>
        <taxon>asterids</taxon>
        <taxon>lamiids</taxon>
        <taxon>Lamiales</taxon>
        <taxon>Oleaceae</taxon>
        <taxon>Forsythieae</taxon>
        <taxon>Forsythia</taxon>
    </lineage>
</organism>
<dbReference type="InterPro" id="IPR029480">
    <property type="entry name" value="Transpos_assoc"/>
</dbReference>
<dbReference type="InterPro" id="IPR004252">
    <property type="entry name" value="Probable_transposase_24"/>
</dbReference>
<comment type="caution">
    <text evidence="4">The sequence shown here is derived from an EMBL/GenBank/DDBJ whole genome shotgun (WGS) entry which is preliminary data.</text>
</comment>
<sequence length="500" mass="56619">MAIQAGKGTGECNVHELLAIWFESGHCYGHSSWQGSPESTLLTTKNLTFGDALLGTNTMDKGWVHMHPCTKEFDDGLKAFIEHAFAHGFVCASKVKYCKNMNDVNKEILYEHLICRGMMINYKVWHLHGEKFETTPTPETTIDTIDGEYSDGGYRNYIIDMMRDRFERPVVDEDTDGLAEETDSIEEDPERDAPLGTPATRLEIFKKTHTRKDKTPINELAKEKMDQMKELADKATEEGSSMYSTEHDDIFTQVMGPDSRGRKRCFGRATFPRELSNATSNRDNADVRSLKEKVVDVQEELKSTKEELKNTQEQFSDLKSTTNALQDSLKATMDELAMMRGYFRLFLPDGYNVSGGVPTVNHFVHNQDQPNKSYTTERAKKSGKANACSGKIFVTVPLDHFGLITAEHDPERNLGILVGESWEDMMECSTLPGLLGSHSMEHSLLHYQGVMKTMGTMANGFFYWKRKFDRISMSSASDAITSEMESARFRLYHKEAPVYD</sequence>
<protein>
    <submittedName>
        <fullName evidence="4">Transposase associated domain-containing protein</fullName>
    </submittedName>
</protein>
<name>A0ABD1T988_9LAMI</name>
<dbReference type="AlphaFoldDB" id="A0ABD1T988"/>
<accession>A0ABD1T988</accession>
<keyword evidence="5" id="KW-1185">Reference proteome</keyword>
<dbReference type="InterPro" id="IPR045134">
    <property type="entry name" value="UHRF1/2-like"/>
</dbReference>
<dbReference type="PANTHER" id="PTHR14140:SF27">
    <property type="entry name" value="OS04G0289800 PROTEIN"/>
    <property type="match status" value="1"/>
</dbReference>
<feature type="compositionally biased region" description="Acidic residues" evidence="2">
    <location>
        <begin position="173"/>
        <end position="190"/>
    </location>
</feature>
<evidence type="ECO:0000313" key="4">
    <source>
        <dbReference type="EMBL" id="KAL2509259.1"/>
    </source>
</evidence>
<dbReference type="PANTHER" id="PTHR14140">
    <property type="entry name" value="E3 UBIQUITIN-PROTEIN LIGASE UHRF-RELATED"/>
    <property type="match status" value="1"/>
</dbReference>
<evidence type="ECO:0000256" key="2">
    <source>
        <dbReference type="SAM" id="MobiDB-lite"/>
    </source>
</evidence>
<dbReference type="Pfam" id="PF03004">
    <property type="entry name" value="Transposase_24"/>
    <property type="match status" value="1"/>
</dbReference>
<feature type="coiled-coil region" evidence="1">
    <location>
        <begin position="287"/>
        <end position="321"/>
    </location>
</feature>
<reference evidence="5" key="1">
    <citation type="submission" date="2024-07" db="EMBL/GenBank/DDBJ databases">
        <title>Two chromosome-level genome assemblies of Korean endemic species Abeliophyllum distichum and Forsythia ovata (Oleaceae).</title>
        <authorList>
            <person name="Jang H."/>
        </authorList>
    </citation>
    <scope>NUCLEOTIDE SEQUENCE [LARGE SCALE GENOMIC DNA]</scope>
</reference>
<dbReference type="Pfam" id="PF13963">
    <property type="entry name" value="Transpos_assoc"/>
    <property type="match status" value="1"/>
</dbReference>
<feature type="domain" description="Transposase-associated" evidence="3">
    <location>
        <begin position="61"/>
        <end position="130"/>
    </location>
</feature>
<proteinExistence type="predicted"/>
<evidence type="ECO:0000259" key="3">
    <source>
        <dbReference type="Pfam" id="PF13963"/>
    </source>
</evidence>
<dbReference type="EMBL" id="JBFOLJ010000009">
    <property type="protein sequence ID" value="KAL2509259.1"/>
    <property type="molecule type" value="Genomic_DNA"/>
</dbReference>
<keyword evidence="1" id="KW-0175">Coiled coil</keyword>
<dbReference type="Proteomes" id="UP001604277">
    <property type="component" value="Unassembled WGS sequence"/>
</dbReference>
<gene>
    <name evidence="4" type="ORF">Fot_32906</name>
</gene>